<evidence type="ECO:0000259" key="2">
    <source>
        <dbReference type="Pfam" id="PF17919"/>
    </source>
</evidence>
<keyword evidence="1" id="KW-0511">Multifunctional enzyme</keyword>
<feature type="domain" description="Reverse transcriptase/retrotransposon-derived protein RNase H-like" evidence="2">
    <location>
        <begin position="168"/>
        <end position="215"/>
    </location>
</feature>
<dbReference type="PANTHER" id="PTHR37984:SF5">
    <property type="entry name" value="PROTEIN NYNRIN-LIKE"/>
    <property type="match status" value="1"/>
</dbReference>
<dbReference type="GO" id="GO:0003824">
    <property type="term" value="F:catalytic activity"/>
    <property type="evidence" value="ECO:0007669"/>
    <property type="project" value="UniProtKB-KW"/>
</dbReference>
<dbReference type="Proteomes" id="UP000257109">
    <property type="component" value="Unassembled WGS sequence"/>
</dbReference>
<accession>A0A371IAU6</accession>
<proteinExistence type="predicted"/>
<dbReference type="SUPFAM" id="SSF56672">
    <property type="entry name" value="DNA/RNA polymerases"/>
    <property type="match status" value="1"/>
</dbReference>
<keyword evidence="4" id="KW-1185">Reference proteome</keyword>
<dbReference type="EMBL" id="QJKJ01000529">
    <property type="protein sequence ID" value="RDY12094.1"/>
    <property type="molecule type" value="Genomic_DNA"/>
</dbReference>
<dbReference type="STRING" id="157652.A0A371IAU6"/>
<dbReference type="InterPro" id="IPR050951">
    <property type="entry name" value="Retrovirus_Pol_polyprotein"/>
</dbReference>
<evidence type="ECO:0000313" key="4">
    <source>
        <dbReference type="Proteomes" id="UP000257109"/>
    </source>
</evidence>
<dbReference type="InterPro" id="IPR041577">
    <property type="entry name" value="RT_RNaseH_2"/>
</dbReference>
<gene>
    <name evidence="3" type="primary">pol</name>
    <name evidence="3" type="ORF">CR513_03153</name>
</gene>
<name>A0A371IAU6_MUCPR</name>
<feature type="non-terminal residue" evidence="3">
    <location>
        <position position="1"/>
    </location>
</feature>
<dbReference type="AlphaFoldDB" id="A0A371IAU6"/>
<protein>
    <submittedName>
        <fullName evidence="3">Retrovirus-related Pol polyprotein</fullName>
    </submittedName>
</protein>
<evidence type="ECO:0000256" key="1">
    <source>
        <dbReference type="ARBA" id="ARBA00023268"/>
    </source>
</evidence>
<evidence type="ECO:0000313" key="3">
    <source>
        <dbReference type="EMBL" id="RDY12094.1"/>
    </source>
</evidence>
<reference evidence="3" key="1">
    <citation type="submission" date="2018-05" db="EMBL/GenBank/DDBJ databases">
        <title>Draft genome of Mucuna pruriens seed.</title>
        <authorList>
            <person name="Nnadi N.E."/>
            <person name="Vos R."/>
            <person name="Hasami M.H."/>
            <person name="Devisetty U.K."/>
            <person name="Aguiy J.C."/>
        </authorList>
    </citation>
    <scope>NUCLEOTIDE SEQUENCE [LARGE SCALE GENOMIC DNA]</scope>
    <source>
        <strain evidence="3">JCA_2017</strain>
    </source>
</reference>
<dbReference type="InterPro" id="IPR043502">
    <property type="entry name" value="DNA/RNA_pol_sf"/>
</dbReference>
<sequence length="218" mass="25086">MVLARIQNSWQVCTDYRKLNQATRTDHLPLPFVDQVLEKLASISHFCLLDDSHSTRGSTQDYLHMSVRNVRIYKDVVWILQRSEYFPKMYDQHLLIPLGGLHEGIVLGHLVSARGIEINKAKINAFSSLPNLTHVQEVRFYKRFIKDFSKITLLQSKLLQKDFNFVFSQPCVDAFQELKIRLTSMPILKAPNWVLPFELMCDASNSVLGVVLGQRVGK</sequence>
<comment type="caution">
    <text evidence="3">The sequence shown here is derived from an EMBL/GenBank/DDBJ whole genome shotgun (WGS) entry which is preliminary data.</text>
</comment>
<dbReference type="Pfam" id="PF17919">
    <property type="entry name" value="RT_RNaseH_2"/>
    <property type="match status" value="1"/>
</dbReference>
<dbReference type="OrthoDB" id="1928132at2759"/>
<dbReference type="PANTHER" id="PTHR37984">
    <property type="entry name" value="PROTEIN CBG26694"/>
    <property type="match status" value="1"/>
</dbReference>
<organism evidence="3 4">
    <name type="scientific">Mucuna pruriens</name>
    <name type="common">Velvet bean</name>
    <name type="synonym">Dolichos pruriens</name>
    <dbReference type="NCBI Taxonomy" id="157652"/>
    <lineage>
        <taxon>Eukaryota</taxon>
        <taxon>Viridiplantae</taxon>
        <taxon>Streptophyta</taxon>
        <taxon>Embryophyta</taxon>
        <taxon>Tracheophyta</taxon>
        <taxon>Spermatophyta</taxon>
        <taxon>Magnoliopsida</taxon>
        <taxon>eudicotyledons</taxon>
        <taxon>Gunneridae</taxon>
        <taxon>Pentapetalae</taxon>
        <taxon>rosids</taxon>
        <taxon>fabids</taxon>
        <taxon>Fabales</taxon>
        <taxon>Fabaceae</taxon>
        <taxon>Papilionoideae</taxon>
        <taxon>50 kb inversion clade</taxon>
        <taxon>NPAAA clade</taxon>
        <taxon>indigoferoid/millettioid clade</taxon>
        <taxon>Phaseoleae</taxon>
        <taxon>Mucuna</taxon>
    </lineage>
</organism>
<dbReference type="Gene3D" id="3.30.70.270">
    <property type="match status" value="2"/>
</dbReference>
<dbReference type="InterPro" id="IPR043128">
    <property type="entry name" value="Rev_trsase/Diguanyl_cyclase"/>
</dbReference>